<sequence>MKQTDALNLALNSPEAWIYIGLAVLLLFLFVFRKQIIRKIFALDDIGQQILEQKKSSEVRIGRIVEAISPVLKDFPVDVKKEGTSLAYVGKPIDYIHFDPNVGITFIEIKSGNAKLSSDQKKLKALVNQGKISWVEYRVK</sequence>
<comment type="caution">
    <text evidence="3">The sequence shown here is derived from an EMBL/GenBank/DDBJ whole genome shotgun (WGS) entry which is preliminary data.</text>
</comment>
<keyword evidence="1" id="KW-0812">Transmembrane</keyword>
<reference evidence="3 4" key="1">
    <citation type="journal article" date="2020" name="Biotechnol. Biofuels">
        <title>New insights from the biogas microbiome by comprehensive genome-resolved metagenomics of nearly 1600 species originating from multiple anaerobic digesters.</title>
        <authorList>
            <person name="Campanaro S."/>
            <person name="Treu L."/>
            <person name="Rodriguez-R L.M."/>
            <person name="Kovalovszki A."/>
            <person name="Ziels R.M."/>
            <person name="Maus I."/>
            <person name="Zhu X."/>
            <person name="Kougias P.G."/>
            <person name="Basile A."/>
            <person name="Luo G."/>
            <person name="Schluter A."/>
            <person name="Konstantinidis K.T."/>
            <person name="Angelidaki I."/>
        </authorList>
    </citation>
    <scope>NUCLEOTIDE SEQUENCE [LARGE SCALE GENOMIC DNA]</scope>
    <source>
        <strain evidence="3">AS27yjCOA_65</strain>
    </source>
</reference>
<accession>A0A7X9FS31</accession>
<dbReference type="EMBL" id="JAAZON010000374">
    <property type="protein sequence ID" value="NMC63187.1"/>
    <property type="molecule type" value="Genomic_DNA"/>
</dbReference>
<keyword evidence="1" id="KW-1133">Transmembrane helix</keyword>
<evidence type="ECO:0000259" key="2">
    <source>
        <dbReference type="Pfam" id="PF10107"/>
    </source>
</evidence>
<name>A0A7X9FS31_9DELT</name>
<protein>
    <recommendedName>
        <fullName evidence="2">Holliday junction resolvase-related domain-containing protein</fullName>
    </recommendedName>
</protein>
<keyword evidence="1" id="KW-0472">Membrane</keyword>
<organism evidence="3 4">
    <name type="scientific">SAR324 cluster bacterium</name>
    <dbReference type="NCBI Taxonomy" id="2024889"/>
    <lineage>
        <taxon>Bacteria</taxon>
        <taxon>Deltaproteobacteria</taxon>
        <taxon>SAR324 cluster</taxon>
    </lineage>
</organism>
<dbReference type="Proteomes" id="UP000524246">
    <property type="component" value="Unassembled WGS sequence"/>
</dbReference>
<evidence type="ECO:0000313" key="4">
    <source>
        <dbReference type="Proteomes" id="UP000524246"/>
    </source>
</evidence>
<evidence type="ECO:0000313" key="3">
    <source>
        <dbReference type="EMBL" id="NMC63187.1"/>
    </source>
</evidence>
<proteinExistence type="predicted"/>
<gene>
    <name evidence="3" type="ORF">GYA55_08455</name>
</gene>
<feature type="domain" description="Holliday junction resolvase-related" evidence="2">
    <location>
        <begin position="54"/>
        <end position="138"/>
    </location>
</feature>
<dbReference type="AlphaFoldDB" id="A0A7X9FS31"/>
<dbReference type="Pfam" id="PF10107">
    <property type="entry name" value="Endonuc_Holl"/>
    <property type="match status" value="1"/>
</dbReference>
<evidence type="ECO:0000256" key="1">
    <source>
        <dbReference type="SAM" id="Phobius"/>
    </source>
</evidence>
<feature type="transmembrane region" description="Helical" evidence="1">
    <location>
        <begin position="16"/>
        <end position="32"/>
    </location>
</feature>
<dbReference type="InterPro" id="IPR019287">
    <property type="entry name" value="Hday_junct_resolvase-rel_dom"/>
</dbReference>